<evidence type="ECO:0000313" key="14">
    <source>
        <dbReference type="Proteomes" id="UP000242188"/>
    </source>
</evidence>
<evidence type="ECO:0000256" key="3">
    <source>
        <dbReference type="ARBA" id="ARBA00006462"/>
    </source>
</evidence>
<keyword evidence="6 13" id="KW-0808">Transferase</keyword>
<evidence type="ECO:0000256" key="9">
    <source>
        <dbReference type="ARBA" id="ARBA00022968"/>
    </source>
</evidence>
<dbReference type="GO" id="GO:0016263">
    <property type="term" value="F:glycoprotein-N-acetylgalactosamine 3-beta-galactosyltransferase activity"/>
    <property type="evidence" value="ECO:0007669"/>
    <property type="project" value="UniProtKB-EC"/>
</dbReference>
<evidence type="ECO:0000259" key="12">
    <source>
        <dbReference type="Pfam" id="PF02434"/>
    </source>
</evidence>
<dbReference type="OrthoDB" id="414175at2759"/>
<evidence type="ECO:0000256" key="1">
    <source>
        <dbReference type="ARBA" id="ARBA00004606"/>
    </source>
</evidence>
<dbReference type="InterPro" id="IPR026050">
    <property type="entry name" value="C1GALT1/C1GALT1_chp1"/>
</dbReference>
<comment type="similarity">
    <text evidence="3">Belongs to the glycosyltransferase 31 family. Beta3-Gal-T subfamily.</text>
</comment>
<evidence type="ECO:0000256" key="11">
    <source>
        <dbReference type="ARBA" id="ARBA00023136"/>
    </source>
</evidence>
<comment type="caution">
    <text evidence="13">The sequence shown here is derived from an EMBL/GenBank/DDBJ whole genome shotgun (WGS) entry which is preliminary data.</text>
</comment>
<evidence type="ECO:0000256" key="8">
    <source>
        <dbReference type="ARBA" id="ARBA00022741"/>
    </source>
</evidence>
<dbReference type="EMBL" id="NEDP02000483">
    <property type="protein sequence ID" value="OWF55768.1"/>
    <property type="molecule type" value="Genomic_DNA"/>
</dbReference>
<keyword evidence="9" id="KW-0735">Signal-anchor</keyword>
<evidence type="ECO:0000256" key="6">
    <source>
        <dbReference type="ARBA" id="ARBA00022679"/>
    </source>
</evidence>
<keyword evidence="5 13" id="KW-0328">Glycosyltransferase</keyword>
<reference evidence="13 14" key="1">
    <citation type="journal article" date="2017" name="Nat. Ecol. Evol.">
        <title>Scallop genome provides insights into evolution of bilaterian karyotype and development.</title>
        <authorList>
            <person name="Wang S."/>
            <person name="Zhang J."/>
            <person name="Jiao W."/>
            <person name="Li J."/>
            <person name="Xun X."/>
            <person name="Sun Y."/>
            <person name="Guo X."/>
            <person name="Huan P."/>
            <person name="Dong B."/>
            <person name="Zhang L."/>
            <person name="Hu X."/>
            <person name="Sun X."/>
            <person name="Wang J."/>
            <person name="Zhao C."/>
            <person name="Wang Y."/>
            <person name="Wang D."/>
            <person name="Huang X."/>
            <person name="Wang R."/>
            <person name="Lv J."/>
            <person name="Li Y."/>
            <person name="Zhang Z."/>
            <person name="Liu B."/>
            <person name="Lu W."/>
            <person name="Hui Y."/>
            <person name="Liang J."/>
            <person name="Zhou Z."/>
            <person name="Hou R."/>
            <person name="Li X."/>
            <person name="Liu Y."/>
            <person name="Li H."/>
            <person name="Ning X."/>
            <person name="Lin Y."/>
            <person name="Zhao L."/>
            <person name="Xing Q."/>
            <person name="Dou J."/>
            <person name="Li Y."/>
            <person name="Mao J."/>
            <person name="Guo H."/>
            <person name="Dou H."/>
            <person name="Li T."/>
            <person name="Mu C."/>
            <person name="Jiang W."/>
            <person name="Fu Q."/>
            <person name="Fu X."/>
            <person name="Miao Y."/>
            <person name="Liu J."/>
            <person name="Yu Q."/>
            <person name="Li R."/>
            <person name="Liao H."/>
            <person name="Li X."/>
            <person name="Kong Y."/>
            <person name="Jiang Z."/>
            <person name="Chourrout D."/>
            <person name="Li R."/>
            <person name="Bao Z."/>
        </authorList>
    </citation>
    <scope>NUCLEOTIDE SEQUENCE [LARGE SCALE GENOMIC DNA]</scope>
    <source>
        <strain evidence="13 14">PY_sf001</strain>
    </source>
</reference>
<sequence length="346" mass="40231">MRPVSAATTRLFLRQYRFRLLLLAVIITLTIVTITRREDNHGSDGRIAEITEQLKDDSSLYVDSRNADEIYRNVTVLCYILTMERNMDNRVVVVNATWAKRCNKVLYLLCTDRKGRDILSTCSVGESKEHLTGKVRYTLKYMYKHYLHKYDWFLKADDDTYVIMENLRYLLSHYPTNKAGYLGYHFKLFVNQGYMSGGAGYVINKQALKQLVEVGFSQNHCLEDGGNEDVEIGKCLQASNVSVFSSLDKFQRETFHTDTPWQHTLGLQPSYLDRYSTNHVHRGAECCSQFPVTYHHLDVDNIIFLEHMLYRTHVWGRHGRTDVKDLFPPKSVRPQNKHLLQSDDTP</sequence>
<gene>
    <name evidence="13" type="ORF">KP79_PYT23833</name>
</gene>
<comment type="subcellular location">
    <subcellularLocation>
        <location evidence="1">Membrane</location>
        <topology evidence="1">Single-pass type II membrane protein</topology>
    </subcellularLocation>
</comment>
<keyword evidence="8" id="KW-0547">Nucleotide-binding</keyword>
<evidence type="ECO:0000256" key="5">
    <source>
        <dbReference type="ARBA" id="ARBA00022676"/>
    </source>
</evidence>
<protein>
    <recommendedName>
        <fullName evidence="4">N-acetylgalactosaminide beta-1,3-galactosyltransferase</fullName>
        <ecNumber evidence="4">2.4.1.122</ecNumber>
    </recommendedName>
</protein>
<dbReference type="Proteomes" id="UP000242188">
    <property type="component" value="Unassembled WGS sequence"/>
</dbReference>
<dbReference type="GO" id="GO:0016020">
    <property type="term" value="C:membrane"/>
    <property type="evidence" value="ECO:0007669"/>
    <property type="project" value="UniProtKB-SubCell"/>
</dbReference>
<dbReference type="PANTHER" id="PTHR23033">
    <property type="entry name" value="BETA1,3-GALACTOSYLTRANSFERASE"/>
    <property type="match status" value="1"/>
</dbReference>
<proteinExistence type="inferred from homology"/>
<dbReference type="InterPro" id="IPR003378">
    <property type="entry name" value="Fringe-like_glycosylTrfase"/>
</dbReference>
<keyword evidence="10" id="KW-1133">Transmembrane helix</keyword>
<comment type="pathway">
    <text evidence="2">Protein modification; protein glycosylation.</text>
</comment>
<dbReference type="GO" id="GO:0000166">
    <property type="term" value="F:nucleotide binding"/>
    <property type="evidence" value="ECO:0007669"/>
    <property type="project" value="UniProtKB-KW"/>
</dbReference>
<dbReference type="UniPathway" id="UPA00378"/>
<feature type="domain" description="Fringe-like glycosyltransferase" evidence="12">
    <location>
        <begin position="80"/>
        <end position="245"/>
    </location>
</feature>
<evidence type="ECO:0000256" key="2">
    <source>
        <dbReference type="ARBA" id="ARBA00004922"/>
    </source>
</evidence>
<dbReference type="STRING" id="6573.A0A210R470"/>
<keyword evidence="11" id="KW-0472">Membrane</keyword>
<accession>A0A210R470</accession>
<evidence type="ECO:0000256" key="4">
    <source>
        <dbReference type="ARBA" id="ARBA00012557"/>
    </source>
</evidence>
<dbReference type="AlphaFoldDB" id="A0A210R470"/>
<dbReference type="EC" id="2.4.1.122" evidence="4"/>
<dbReference type="Gene3D" id="3.90.550.50">
    <property type="match status" value="1"/>
</dbReference>
<keyword evidence="7" id="KW-0812">Transmembrane</keyword>
<dbReference type="PANTHER" id="PTHR23033:SF14">
    <property type="entry name" value="GLYCOPROTEIN-N-ACETYLGALACTOSAMINE 3-BETA-GALACTOSYLTRANSFERASE 1-RELATED"/>
    <property type="match status" value="1"/>
</dbReference>
<evidence type="ECO:0000256" key="10">
    <source>
        <dbReference type="ARBA" id="ARBA00022989"/>
    </source>
</evidence>
<dbReference type="Pfam" id="PF02434">
    <property type="entry name" value="Fringe"/>
    <property type="match status" value="1"/>
</dbReference>
<evidence type="ECO:0000256" key="7">
    <source>
        <dbReference type="ARBA" id="ARBA00022692"/>
    </source>
</evidence>
<name>A0A210R470_MIZYE</name>
<keyword evidence="14" id="KW-1185">Reference proteome</keyword>
<evidence type="ECO:0000313" key="13">
    <source>
        <dbReference type="EMBL" id="OWF55768.1"/>
    </source>
</evidence>
<organism evidence="13 14">
    <name type="scientific">Mizuhopecten yessoensis</name>
    <name type="common">Japanese scallop</name>
    <name type="synonym">Patinopecten yessoensis</name>
    <dbReference type="NCBI Taxonomy" id="6573"/>
    <lineage>
        <taxon>Eukaryota</taxon>
        <taxon>Metazoa</taxon>
        <taxon>Spiralia</taxon>
        <taxon>Lophotrochozoa</taxon>
        <taxon>Mollusca</taxon>
        <taxon>Bivalvia</taxon>
        <taxon>Autobranchia</taxon>
        <taxon>Pteriomorphia</taxon>
        <taxon>Pectinida</taxon>
        <taxon>Pectinoidea</taxon>
        <taxon>Pectinidae</taxon>
        <taxon>Mizuhopecten</taxon>
    </lineage>
</organism>